<name>F4R6U7_MELLP</name>
<dbReference type="Proteomes" id="UP000001072">
    <property type="component" value="Unassembled WGS sequence"/>
</dbReference>
<keyword evidence="2" id="KW-1185">Reference proteome</keyword>
<dbReference type="GeneID" id="18929276"/>
<evidence type="ECO:0008006" key="3">
    <source>
        <dbReference type="Google" id="ProtNLM"/>
    </source>
</evidence>
<proteinExistence type="predicted"/>
<evidence type="ECO:0000313" key="2">
    <source>
        <dbReference type="Proteomes" id="UP000001072"/>
    </source>
</evidence>
<accession>F4R6U7</accession>
<dbReference type="HOGENOM" id="CLU_032925_2_0_1"/>
<dbReference type="InParanoid" id="F4R6U7"/>
<organism evidence="2">
    <name type="scientific">Melampsora larici-populina (strain 98AG31 / pathotype 3-4-7)</name>
    <name type="common">Poplar leaf rust fungus</name>
    <dbReference type="NCBI Taxonomy" id="747676"/>
    <lineage>
        <taxon>Eukaryota</taxon>
        <taxon>Fungi</taxon>
        <taxon>Dikarya</taxon>
        <taxon>Basidiomycota</taxon>
        <taxon>Pucciniomycotina</taxon>
        <taxon>Pucciniomycetes</taxon>
        <taxon>Pucciniales</taxon>
        <taxon>Melampsoraceae</taxon>
        <taxon>Melampsora</taxon>
    </lineage>
</organism>
<sequence length="402" mass="45257">MPKGSDESDFKTDRGALPYEIITRILADFWGLLDNKDSTSPSAQLLGLRLVSKAWSTAIISTYFVYIHLHHAKRAKTLLDNWTDALYAPGLLCPVKRLRIDNLWYAEAGLEAECDTEEVLMDQALILDFTYSMGAPPSMVKAVKALKALNELHITHPGSCSRTIWEHPGGGSCTEGIYDLKSLGKLLSAVSQIKSLKLEHNDLEGLRLKPNALPNLKHFRFTTHPENIEGLTHICETAKNSLKCVQVFSDGHQEDIDPIFEPIKDSLEACFTAFLDQFSRSALEMEFPKLRILGTQHPPRGVGSGLNWLNWPMLQNVRTLFMLDFLTRDYWKGILKSAEVNAFEKVPNLKHIILANSIRKIDPQIVEAFKSRGIQCHFTPMLSPEEVMEWDSKLHNPLNGPA</sequence>
<evidence type="ECO:0000313" key="1">
    <source>
        <dbReference type="EMBL" id="EGG12392.1"/>
    </source>
</evidence>
<dbReference type="EMBL" id="GL883091">
    <property type="protein sequence ID" value="EGG12392.1"/>
    <property type="molecule type" value="Genomic_DNA"/>
</dbReference>
<dbReference type="RefSeq" id="XP_007404767.1">
    <property type="nucleotide sequence ID" value="XM_007404705.1"/>
</dbReference>
<dbReference type="KEGG" id="mlr:MELLADRAFT_59040"/>
<gene>
    <name evidence="1" type="ORF">MELLADRAFT_59040</name>
</gene>
<dbReference type="AlphaFoldDB" id="F4R6U7"/>
<reference evidence="2" key="1">
    <citation type="journal article" date="2011" name="Proc. Natl. Acad. Sci. U.S.A.">
        <title>Obligate biotrophy features unraveled by the genomic analysis of rust fungi.</title>
        <authorList>
            <person name="Duplessis S."/>
            <person name="Cuomo C.A."/>
            <person name="Lin Y.-C."/>
            <person name="Aerts A."/>
            <person name="Tisserant E."/>
            <person name="Veneault-Fourrey C."/>
            <person name="Joly D.L."/>
            <person name="Hacquard S."/>
            <person name="Amselem J."/>
            <person name="Cantarel B.L."/>
            <person name="Chiu R."/>
            <person name="Coutinho P.M."/>
            <person name="Feau N."/>
            <person name="Field M."/>
            <person name="Frey P."/>
            <person name="Gelhaye E."/>
            <person name="Goldberg J."/>
            <person name="Grabherr M.G."/>
            <person name="Kodira C.D."/>
            <person name="Kohler A."/>
            <person name="Kuees U."/>
            <person name="Lindquist E.A."/>
            <person name="Lucas S.M."/>
            <person name="Mago R."/>
            <person name="Mauceli E."/>
            <person name="Morin E."/>
            <person name="Murat C."/>
            <person name="Pangilinan J.L."/>
            <person name="Park R."/>
            <person name="Pearson M."/>
            <person name="Quesneville H."/>
            <person name="Rouhier N."/>
            <person name="Sakthikumar S."/>
            <person name="Salamov A.A."/>
            <person name="Schmutz J."/>
            <person name="Selles B."/>
            <person name="Shapiro H."/>
            <person name="Tanguay P."/>
            <person name="Tuskan G.A."/>
            <person name="Henrissat B."/>
            <person name="Van de Peer Y."/>
            <person name="Rouze P."/>
            <person name="Ellis J.G."/>
            <person name="Dodds P.N."/>
            <person name="Schein J.E."/>
            <person name="Zhong S."/>
            <person name="Hamelin R.C."/>
            <person name="Grigoriev I.V."/>
            <person name="Szabo L.J."/>
            <person name="Martin F."/>
        </authorList>
    </citation>
    <scope>NUCLEOTIDE SEQUENCE [LARGE SCALE GENOMIC DNA]</scope>
    <source>
        <strain evidence="2">98AG31 / pathotype 3-4-7</strain>
    </source>
</reference>
<dbReference type="VEuPathDB" id="FungiDB:MELLADRAFT_59040"/>
<protein>
    <recommendedName>
        <fullName evidence="3">F-box domain-containing protein</fullName>
    </recommendedName>
</protein>